<dbReference type="PANTHER" id="PTHR47706:SF1">
    <property type="entry name" value="CIPA-LIKE, PUTATIVE (AFU_ORTHOLOGUE AFUA_1G12460)-RELATED"/>
    <property type="match status" value="1"/>
</dbReference>
<keyword evidence="2" id="KW-0560">Oxidoreductase</keyword>
<dbReference type="PANTHER" id="PTHR47706">
    <property type="entry name" value="NMRA-LIKE FAMILY PROTEIN"/>
    <property type="match status" value="1"/>
</dbReference>
<dbReference type="InterPro" id="IPR036291">
    <property type="entry name" value="NAD(P)-bd_dom_sf"/>
</dbReference>
<feature type="domain" description="NmrA-like" evidence="3">
    <location>
        <begin position="2"/>
        <end position="221"/>
    </location>
</feature>
<evidence type="ECO:0000313" key="5">
    <source>
        <dbReference type="Proteomes" id="UP000318010"/>
    </source>
</evidence>
<evidence type="ECO:0000256" key="2">
    <source>
        <dbReference type="ARBA" id="ARBA00023002"/>
    </source>
</evidence>
<dbReference type="Gene3D" id="3.90.25.10">
    <property type="entry name" value="UDP-galactose 4-epimerase, domain 1"/>
    <property type="match status" value="1"/>
</dbReference>
<dbReference type="SUPFAM" id="SSF51735">
    <property type="entry name" value="NAD(P)-binding Rossmann-fold domains"/>
    <property type="match status" value="1"/>
</dbReference>
<organism evidence="4 5">
    <name type="scientific">Mucilaginibacter achroorhodeus</name>
    <dbReference type="NCBI Taxonomy" id="2599294"/>
    <lineage>
        <taxon>Bacteria</taxon>
        <taxon>Pseudomonadati</taxon>
        <taxon>Bacteroidota</taxon>
        <taxon>Sphingobacteriia</taxon>
        <taxon>Sphingobacteriales</taxon>
        <taxon>Sphingobacteriaceae</taxon>
        <taxon>Mucilaginibacter</taxon>
    </lineage>
</organism>
<reference evidence="4 5" key="1">
    <citation type="submission" date="2019-07" db="EMBL/GenBank/DDBJ databases">
        <authorList>
            <person name="Kim J."/>
        </authorList>
    </citation>
    <scope>NUCLEOTIDE SEQUENCE [LARGE SCALE GENOMIC DNA]</scope>
    <source>
        <strain evidence="4 5">MJ1a</strain>
    </source>
</reference>
<comment type="caution">
    <text evidence="4">The sequence shown here is derived from an EMBL/GenBank/DDBJ whole genome shotgun (WGS) entry which is preliminary data.</text>
</comment>
<dbReference type="Proteomes" id="UP000318010">
    <property type="component" value="Unassembled WGS sequence"/>
</dbReference>
<dbReference type="OrthoDB" id="319724at2"/>
<dbReference type="AlphaFoldDB" id="A0A563U5U8"/>
<protein>
    <submittedName>
        <fullName evidence="4">NAD-dependent epimerase/dehydratase family protein</fullName>
    </submittedName>
</protein>
<evidence type="ECO:0000256" key="1">
    <source>
        <dbReference type="ARBA" id="ARBA00022857"/>
    </source>
</evidence>
<evidence type="ECO:0000313" key="4">
    <source>
        <dbReference type="EMBL" id="TWR26737.1"/>
    </source>
</evidence>
<evidence type="ECO:0000259" key="3">
    <source>
        <dbReference type="Pfam" id="PF05368"/>
    </source>
</evidence>
<dbReference type="InterPro" id="IPR051609">
    <property type="entry name" value="NmrA/Isoflavone_reductase-like"/>
</dbReference>
<dbReference type="GO" id="GO:0016491">
    <property type="term" value="F:oxidoreductase activity"/>
    <property type="evidence" value="ECO:0007669"/>
    <property type="project" value="UniProtKB-KW"/>
</dbReference>
<keyword evidence="1" id="KW-0521">NADP</keyword>
<gene>
    <name evidence="4" type="ORF">FPZ42_06785</name>
</gene>
<dbReference type="RefSeq" id="WP_146269742.1">
    <property type="nucleotide sequence ID" value="NZ_VOEI01000002.1"/>
</dbReference>
<accession>A0A563U5U8</accession>
<keyword evidence="5" id="KW-1185">Reference proteome</keyword>
<dbReference type="Pfam" id="PF05368">
    <property type="entry name" value="NmrA"/>
    <property type="match status" value="1"/>
</dbReference>
<sequence>MENLILVAGATGHLGGKLCRSLLNKGARVRALIREESTKEKVEALRQSGVEVIAVGFNDEAGLISACKGVSCVISVLAGLRDVIITAQRQLLDAAVKAGVPRFVPSDFCTDFTQIEPGENRNFDLRREFKGILDASDIQATSIFNGAFAYVLQYDIPLLDTKSRSITYYSGKADWQIDFTTVEETADFTACVALDAEAPRSLRIASFQTNPNELAALTQNVFSERFDLNQQGTLEQFSAYIKKARAEDPEGENQLYPQWQQMQYLYSMFAAHHEALENDRYDGLTWQTLETTIKEIYNNKKA</sequence>
<dbReference type="EMBL" id="VOEI01000002">
    <property type="protein sequence ID" value="TWR26737.1"/>
    <property type="molecule type" value="Genomic_DNA"/>
</dbReference>
<name>A0A563U5U8_9SPHI</name>
<dbReference type="Gene3D" id="3.40.50.720">
    <property type="entry name" value="NAD(P)-binding Rossmann-like Domain"/>
    <property type="match status" value="1"/>
</dbReference>
<proteinExistence type="predicted"/>
<dbReference type="InterPro" id="IPR008030">
    <property type="entry name" value="NmrA-like"/>
</dbReference>